<organism evidence="1 2">
    <name type="scientific">Arthrobacter jinronghuae</name>
    <dbReference type="NCBI Taxonomy" id="2964609"/>
    <lineage>
        <taxon>Bacteria</taxon>
        <taxon>Bacillati</taxon>
        <taxon>Actinomycetota</taxon>
        <taxon>Actinomycetes</taxon>
        <taxon>Micrococcales</taxon>
        <taxon>Micrococcaceae</taxon>
        <taxon>Arthrobacter</taxon>
    </lineage>
</organism>
<reference evidence="1 2" key="1">
    <citation type="submission" date="2022-07" db="EMBL/GenBank/DDBJ databases">
        <title>Novel species in genus Arthrobacter.</title>
        <authorList>
            <person name="Liu Y."/>
        </authorList>
    </citation>
    <scope>NUCLEOTIDE SEQUENCE [LARGE SCALE GENOMIC DNA]</scope>
    <source>
        <strain evidence="2">zg-Y859</strain>
    </source>
</reference>
<dbReference type="EMBL" id="JANFLP010000020">
    <property type="protein sequence ID" value="MCQ1951634.1"/>
    <property type="molecule type" value="Genomic_DNA"/>
</dbReference>
<protein>
    <recommendedName>
        <fullName evidence="3">LamG domain-containing protein</fullName>
    </recommendedName>
</protein>
<keyword evidence="2" id="KW-1185">Reference proteome</keyword>
<comment type="caution">
    <text evidence="1">The sequence shown here is derived from an EMBL/GenBank/DDBJ whole genome shotgun (WGS) entry which is preliminary data.</text>
</comment>
<evidence type="ECO:0008006" key="3">
    <source>
        <dbReference type="Google" id="ProtNLM"/>
    </source>
</evidence>
<dbReference type="RefSeq" id="WP_255866642.1">
    <property type="nucleotide sequence ID" value="NZ_CP104263.1"/>
</dbReference>
<evidence type="ECO:0000313" key="2">
    <source>
        <dbReference type="Proteomes" id="UP001206924"/>
    </source>
</evidence>
<name>A0ABT1NV73_9MICC</name>
<evidence type="ECO:0000313" key="1">
    <source>
        <dbReference type="EMBL" id="MCQ1951634.1"/>
    </source>
</evidence>
<proteinExistence type="predicted"/>
<sequence>MTGTQIVLPTTFSGSGVEGLPFILHGLPGPAPAHRYLPYTLTTALGANVGALPDLNGGITLARGLVDQQPTLENSSSGLPPHLLFSITPAKKLLQGSKAAPAAITMAVVFEFTTNPSAQYVARYGGKNIAINGGGNVLVGDSLTSSAPAIGTARKVVIARFSAADTKVWVNGAVTAGAGSAPSAADPTVLWGMNANTAAFRGYEFALWDQALTDAQATALNTALMTEWQVA</sequence>
<dbReference type="Proteomes" id="UP001206924">
    <property type="component" value="Unassembled WGS sequence"/>
</dbReference>
<gene>
    <name evidence="1" type="ORF">NNX28_17080</name>
</gene>
<accession>A0ABT1NV73</accession>